<dbReference type="InterPro" id="IPR058031">
    <property type="entry name" value="AAA_lid_NorR"/>
</dbReference>
<dbReference type="SUPFAM" id="SSF52172">
    <property type="entry name" value="CheY-like"/>
    <property type="match status" value="1"/>
</dbReference>
<keyword evidence="13" id="KW-0535">Nitrogen fixation</keyword>
<evidence type="ECO:0000256" key="12">
    <source>
        <dbReference type="ARBA" id="ARBA00023163"/>
    </source>
</evidence>
<dbReference type="EMBL" id="JBFNXR010000033">
    <property type="protein sequence ID" value="MEW9855571.1"/>
    <property type="molecule type" value="Genomic_DNA"/>
</dbReference>
<keyword evidence="6" id="KW-0547">Nucleotide-binding</keyword>
<comment type="caution">
    <text evidence="20">The sequence shown here is derived from an EMBL/GenBank/DDBJ whole genome shotgun (WGS) entry which is preliminary data.</text>
</comment>
<dbReference type="PANTHER" id="PTHR32071:SF95">
    <property type="entry name" value="DNA-BINDING TRANSCRIPTIONAL REGULATOR NTRC"/>
    <property type="match status" value="1"/>
</dbReference>
<keyword evidence="7" id="KW-0067">ATP-binding</keyword>
<keyword evidence="10" id="KW-0238">DNA-binding</keyword>
<feature type="domain" description="Sigma-54 factor interaction" evidence="18">
    <location>
        <begin position="136"/>
        <end position="364"/>
    </location>
</feature>
<dbReference type="Pfam" id="PF02954">
    <property type="entry name" value="HTH_8"/>
    <property type="match status" value="1"/>
</dbReference>
<keyword evidence="11" id="KW-0010">Activator</keyword>
<dbReference type="PRINTS" id="PR01590">
    <property type="entry name" value="HTHFIS"/>
</dbReference>
<keyword evidence="8" id="KW-0902">Two-component regulatory system</keyword>
<keyword evidence="12" id="KW-0804">Transcription</keyword>
<sequence length="471" mass="51209">MTVLLVEDDASIALVITAALEAEGFAVVRCETIAERDALLLEGDFSALVTDVMLPDGDGIETLAYVSRNYPELPVVILSAQNTLDTAVRATDTGAFEYFPKPFDIDELARTVRQAVGASKTTRDRGGEPAGDGLPLVGRSAAMQAVFRMITRVLRNDLTVLILGESGTGKELVAEAVHQLGHRQSGPFIAVNTAAIPAELIESELFGHEKGAFTGAVARHIGKFEQAGGGTLFLDEIGDMPMQAQTRLLRALQSGAIRRVGGRDEVRLDVRIIAATNKDLQPLIAAGQFREDLYYRLNVVPISMPPLRDRPDDIEALARHFLQLAAGEGLPQRQLTPAAAALLSQQTWRGNVRELRNFIYRLVLLAREDVIDIDTVAPLLPKDDASTADEEAGRDGLERAVVRWLSEVRPGAGSIYETALAAFERPLFSQVLHETGGNQLRAAQALGINRNTLRKRLADLNLDPDTFARRV</sequence>
<evidence type="ECO:0000256" key="13">
    <source>
        <dbReference type="ARBA" id="ARBA00023231"/>
    </source>
</evidence>
<evidence type="ECO:0000256" key="14">
    <source>
        <dbReference type="ARBA" id="ARBA00029881"/>
    </source>
</evidence>
<keyword evidence="21" id="KW-1185">Reference proteome</keyword>
<dbReference type="InterPro" id="IPR027417">
    <property type="entry name" value="P-loop_NTPase"/>
</dbReference>
<comment type="subcellular location">
    <subcellularLocation>
        <location evidence="1">Cytoplasm</location>
    </subcellularLocation>
</comment>
<proteinExistence type="predicted"/>
<dbReference type="Pfam" id="PF00072">
    <property type="entry name" value="Response_reg"/>
    <property type="match status" value="1"/>
</dbReference>
<organism evidence="20 21">
    <name type="scientific">Novosphingobium rhizovicinum</name>
    <dbReference type="NCBI Taxonomy" id="3228928"/>
    <lineage>
        <taxon>Bacteria</taxon>
        <taxon>Pseudomonadati</taxon>
        <taxon>Pseudomonadota</taxon>
        <taxon>Alphaproteobacteria</taxon>
        <taxon>Sphingomonadales</taxon>
        <taxon>Sphingomonadaceae</taxon>
        <taxon>Novosphingobium</taxon>
    </lineage>
</organism>
<evidence type="ECO:0000256" key="9">
    <source>
        <dbReference type="ARBA" id="ARBA00023015"/>
    </source>
</evidence>
<evidence type="ECO:0000256" key="6">
    <source>
        <dbReference type="ARBA" id="ARBA00022741"/>
    </source>
</evidence>
<evidence type="ECO:0000256" key="11">
    <source>
        <dbReference type="ARBA" id="ARBA00023159"/>
    </source>
</evidence>
<protein>
    <recommendedName>
        <fullName evidence="2">DNA-binding transcriptional regulator NtrC</fullName>
    </recommendedName>
    <alternativeName>
        <fullName evidence="14">Nitrogen regulation protein NR(I)</fullName>
    </alternativeName>
    <alternativeName>
        <fullName evidence="15">Nitrogen regulator I</fullName>
    </alternativeName>
</protein>
<dbReference type="PROSITE" id="PS50110">
    <property type="entry name" value="RESPONSE_REGULATORY"/>
    <property type="match status" value="1"/>
</dbReference>
<dbReference type="InterPro" id="IPR003593">
    <property type="entry name" value="AAA+_ATPase"/>
</dbReference>
<dbReference type="SUPFAM" id="SSF52540">
    <property type="entry name" value="P-loop containing nucleoside triphosphate hydrolases"/>
    <property type="match status" value="1"/>
</dbReference>
<dbReference type="InterPro" id="IPR002197">
    <property type="entry name" value="HTH_Fis"/>
</dbReference>
<evidence type="ECO:0000256" key="2">
    <source>
        <dbReference type="ARBA" id="ARBA00019059"/>
    </source>
</evidence>
<evidence type="ECO:0000256" key="4">
    <source>
        <dbReference type="ARBA" id="ARBA00022491"/>
    </source>
</evidence>
<keyword evidence="3" id="KW-0963">Cytoplasm</keyword>
<dbReference type="PROSITE" id="PS50045">
    <property type="entry name" value="SIGMA54_INTERACT_4"/>
    <property type="match status" value="1"/>
</dbReference>
<keyword evidence="4" id="KW-0678">Repressor</keyword>
<dbReference type="InterPro" id="IPR011006">
    <property type="entry name" value="CheY-like_superfamily"/>
</dbReference>
<evidence type="ECO:0000256" key="7">
    <source>
        <dbReference type="ARBA" id="ARBA00022840"/>
    </source>
</evidence>
<dbReference type="Gene3D" id="1.10.8.60">
    <property type="match status" value="1"/>
</dbReference>
<evidence type="ECO:0000256" key="5">
    <source>
        <dbReference type="ARBA" id="ARBA00022553"/>
    </source>
</evidence>
<evidence type="ECO:0000259" key="18">
    <source>
        <dbReference type="PROSITE" id="PS50045"/>
    </source>
</evidence>
<dbReference type="SMART" id="SM00448">
    <property type="entry name" value="REC"/>
    <property type="match status" value="1"/>
</dbReference>
<dbReference type="RefSeq" id="WP_367773269.1">
    <property type="nucleotide sequence ID" value="NZ_JBFNXR010000033.1"/>
</dbReference>
<dbReference type="Pfam" id="PF00158">
    <property type="entry name" value="Sigma54_activat"/>
    <property type="match status" value="1"/>
</dbReference>
<dbReference type="PROSITE" id="PS00675">
    <property type="entry name" value="SIGMA54_INTERACT_1"/>
    <property type="match status" value="1"/>
</dbReference>
<gene>
    <name evidence="20" type="ORF">ABUH87_10370</name>
</gene>
<dbReference type="InterPro" id="IPR025662">
    <property type="entry name" value="Sigma_54_int_dom_ATP-bd_1"/>
</dbReference>
<evidence type="ECO:0000256" key="3">
    <source>
        <dbReference type="ARBA" id="ARBA00022490"/>
    </source>
</evidence>
<dbReference type="SMART" id="SM00382">
    <property type="entry name" value="AAA"/>
    <property type="match status" value="1"/>
</dbReference>
<dbReference type="PANTHER" id="PTHR32071">
    <property type="entry name" value="TRANSCRIPTIONAL REGULATORY PROTEIN"/>
    <property type="match status" value="1"/>
</dbReference>
<evidence type="ECO:0000256" key="10">
    <source>
        <dbReference type="ARBA" id="ARBA00023125"/>
    </source>
</evidence>
<dbReference type="InterPro" id="IPR001789">
    <property type="entry name" value="Sig_transdc_resp-reg_receiver"/>
</dbReference>
<name>A0ABV3RBU8_9SPHN</name>
<evidence type="ECO:0000313" key="21">
    <source>
        <dbReference type="Proteomes" id="UP001556118"/>
    </source>
</evidence>
<evidence type="ECO:0000259" key="19">
    <source>
        <dbReference type="PROSITE" id="PS50110"/>
    </source>
</evidence>
<dbReference type="Gene3D" id="1.10.10.60">
    <property type="entry name" value="Homeodomain-like"/>
    <property type="match status" value="1"/>
</dbReference>
<comment type="function">
    <text evidence="16">Member of the two-component regulatory system NtrB/NtrC, which controls expression of the nitrogen-regulated (ntr) genes in response to nitrogen limitation. Phosphorylated NtrC binds directly to DNA and stimulates the formation of open promoter-sigma54-RNA polymerase complexes.</text>
</comment>
<dbReference type="Proteomes" id="UP001556118">
    <property type="component" value="Unassembled WGS sequence"/>
</dbReference>
<evidence type="ECO:0000256" key="15">
    <source>
        <dbReference type="ARBA" id="ARBA00031910"/>
    </source>
</evidence>
<evidence type="ECO:0000313" key="20">
    <source>
        <dbReference type="EMBL" id="MEW9855571.1"/>
    </source>
</evidence>
<dbReference type="CDD" id="cd00009">
    <property type="entry name" value="AAA"/>
    <property type="match status" value="1"/>
</dbReference>
<feature type="modified residue" description="4-aspartylphosphate" evidence="17">
    <location>
        <position position="51"/>
    </location>
</feature>
<dbReference type="SUPFAM" id="SSF46689">
    <property type="entry name" value="Homeodomain-like"/>
    <property type="match status" value="1"/>
</dbReference>
<dbReference type="InterPro" id="IPR002078">
    <property type="entry name" value="Sigma_54_int"/>
</dbReference>
<reference evidence="20 21" key="1">
    <citation type="submission" date="2024-06" db="EMBL/GenBank/DDBJ databases">
        <title>Novosphingobium rhizovicinus M1R2S20.</title>
        <authorList>
            <person name="Sun J.-Q."/>
        </authorList>
    </citation>
    <scope>NUCLEOTIDE SEQUENCE [LARGE SCALE GENOMIC DNA]</scope>
    <source>
        <strain evidence="20 21">M1R2S20</strain>
    </source>
</reference>
<feature type="domain" description="Response regulatory" evidence="19">
    <location>
        <begin position="2"/>
        <end position="116"/>
    </location>
</feature>
<dbReference type="Pfam" id="PF25601">
    <property type="entry name" value="AAA_lid_14"/>
    <property type="match status" value="1"/>
</dbReference>
<evidence type="ECO:0000256" key="1">
    <source>
        <dbReference type="ARBA" id="ARBA00004496"/>
    </source>
</evidence>
<keyword evidence="9" id="KW-0805">Transcription regulation</keyword>
<dbReference type="Gene3D" id="3.40.50.300">
    <property type="entry name" value="P-loop containing nucleotide triphosphate hydrolases"/>
    <property type="match status" value="1"/>
</dbReference>
<dbReference type="InterPro" id="IPR009057">
    <property type="entry name" value="Homeodomain-like_sf"/>
</dbReference>
<keyword evidence="5 17" id="KW-0597">Phosphoprotein</keyword>
<accession>A0ABV3RBU8</accession>
<evidence type="ECO:0000256" key="16">
    <source>
        <dbReference type="ARBA" id="ARBA00043886"/>
    </source>
</evidence>
<evidence type="ECO:0000256" key="8">
    <source>
        <dbReference type="ARBA" id="ARBA00023012"/>
    </source>
</evidence>
<evidence type="ECO:0000256" key="17">
    <source>
        <dbReference type="PROSITE-ProRule" id="PRU00169"/>
    </source>
</evidence>
<dbReference type="Gene3D" id="3.40.50.2300">
    <property type="match status" value="1"/>
</dbReference>